<organism evidence="1 2">
    <name type="scientific">Aureobasidium melanogenum</name>
    <name type="common">Aureobasidium pullulans var. melanogenum</name>
    <dbReference type="NCBI Taxonomy" id="46634"/>
    <lineage>
        <taxon>Eukaryota</taxon>
        <taxon>Fungi</taxon>
        <taxon>Dikarya</taxon>
        <taxon>Ascomycota</taxon>
        <taxon>Pezizomycotina</taxon>
        <taxon>Dothideomycetes</taxon>
        <taxon>Dothideomycetidae</taxon>
        <taxon>Dothideales</taxon>
        <taxon>Saccotheciaceae</taxon>
        <taxon>Aureobasidium</taxon>
    </lineage>
</organism>
<evidence type="ECO:0000313" key="1">
    <source>
        <dbReference type="EMBL" id="KAG9700107.1"/>
    </source>
</evidence>
<dbReference type="EMBL" id="JAHFXF010000021">
    <property type="protein sequence ID" value="KAG9700107.1"/>
    <property type="molecule type" value="Genomic_DNA"/>
</dbReference>
<gene>
    <name evidence="1" type="ORF">KCU76_g974</name>
</gene>
<evidence type="ECO:0000313" key="2">
    <source>
        <dbReference type="Proteomes" id="UP000779574"/>
    </source>
</evidence>
<name>A0A9P8EVL2_AURME</name>
<dbReference type="OrthoDB" id="3855161at2759"/>
<protein>
    <submittedName>
        <fullName evidence="1">Uncharacterized protein</fullName>
    </submittedName>
</protein>
<dbReference type="AlphaFoldDB" id="A0A9P8EVL2"/>
<proteinExistence type="predicted"/>
<feature type="non-terminal residue" evidence="1">
    <location>
        <position position="411"/>
    </location>
</feature>
<dbReference type="Proteomes" id="UP000779574">
    <property type="component" value="Unassembled WGS sequence"/>
</dbReference>
<sequence length="411" mass="46714">MSSPTKPETFPLELHKDRDDWKPYVHRVYIQCLNPDGADDDILDGDPTPVSNIGSLFTDASISRNLEFFHTTMPYFQGTFWETNLPTCGITSMSLAVQDDQGIEYDNMSGLRNMIDEAPRLRFLELRDWDMSGDCGIEDWFDEPGSWTVTHLRLSECGTVTNDVCCVLEMPKDLQSLTITSELLPCSSERHGMDYPVSIQKAVDALGSVKSSLIELDLDPGASEHWKQPGLGMRGFPNPMEPYQSRAFGAFTKLQRLTAPLEMFSQSTGKMGRREDHTFYTNFPPTLQELTLVVTSREPFNETLEQTYALPGNKVVLEDRIVKLSDLSCQTDAYEKAHELFEELSQLADHKYSVPALREVHLLRDPCQWLDCEHVEQCKRQLEQAGITVHVHDRAIEGPTQDEYRRPVSEL</sequence>
<comment type="caution">
    <text evidence="1">The sequence shown here is derived from an EMBL/GenBank/DDBJ whole genome shotgun (WGS) entry which is preliminary data.</text>
</comment>
<accession>A0A9P8EVL2</accession>
<reference evidence="1" key="2">
    <citation type="submission" date="2021-08" db="EMBL/GenBank/DDBJ databases">
        <authorList>
            <person name="Gostincar C."/>
            <person name="Sun X."/>
            <person name="Song Z."/>
            <person name="Gunde-Cimerman N."/>
        </authorList>
    </citation>
    <scope>NUCLEOTIDE SEQUENCE</scope>
    <source>
        <strain evidence="1">EXF-9911</strain>
    </source>
</reference>
<reference evidence="1" key="1">
    <citation type="journal article" date="2021" name="J Fungi (Basel)">
        <title>Virulence traits and population genomics of the black yeast Aureobasidium melanogenum.</title>
        <authorList>
            <person name="Cernosa A."/>
            <person name="Sun X."/>
            <person name="Gostincar C."/>
            <person name="Fang C."/>
            <person name="Gunde-Cimerman N."/>
            <person name="Song Z."/>
        </authorList>
    </citation>
    <scope>NUCLEOTIDE SEQUENCE</scope>
    <source>
        <strain evidence="1">EXF-9911</strain>
    </source>
</reference>